<dbReference type="EMBL" id="JAADJZ010000004">
    <property type="protein sequence ID" value="KAF2875486.1"/>
    <property type="molecule type" value="Genomic_DNA"/>
</dbReference>
<comment type="caution">
    <text evidence="3">The sequence shown here is derived from an EMBL/GenBank/DDBJ whole genome shotgun (WGS) entry which is preliminary data.</text>
</comment>
<keyword evidence="4" id="KW-1185">Reference proteome</keyword>
<evidence type="ECO:0000256" key="2">
    <source>
        <dbReference type="SAM" id="Phobius"/>
    </source>
</evidence>
<keyword evidence="2" id="KW-0812">Transmembrane</keyword>
<feature type="transmembrane region" description="Helical" evidence="2">
    <location>
        <begin position="89"/>
        <end position="109"/>
    </location>
</feature>
<sequence>MIDSHLRTRQPPTSNESADTPRSSNHSIRWLADALGCAASPTPRVTQRQGLALKDYRVGGLKLHSQTPGPFALNTGTRNPRACPSRASLSWTCAATSGALMIYLLRVFMTRMCDPDRRRWCNWKQFNDEAYWDVAGLPHLDLAIERSKLQHLVHLRRRVRVAEADGLAECEA</sequence>
<evidence type="ECO:0000313" key="4">
    <source>
        <dbReference type="Proteomes" id="UP000481861"/>
    </source>
</evidence>
<dbReference type="AlphaFoldDB" id="A0A7C8IDV5"/>
<keyword evidence="2" id="KW-1133">Transmembrane helix</keyword>
<organism evidence="3 4">
    <name type="scientific">Massariosphaeria phaeospora</name>
    <dbReference type="NCBI Taxonomy" id="100035"/>
    <lineage>
        <taxon>Eukaryota</taxon>
        <taxon>Fungi</taxon>
        <taxon>Dikarya</taxon>
        <taxon>Ascomycota</taxon>
        <taxon>Pezizomycotina</taxon>
        <taxon>Dothideomycetes</taxon>
        <taxon>Pleosporomycetidae</taxon>
        <taxon>Pleosporales</taxon>
        <taxon>Pleosporales incertae sedis</taxon>
        <taxon>Massariosphaeria</taxon>
    </lineage>
</organism>
<reference evidence="3 4" key="1">
    <citation type="submission" date="2020-01" db="EMBL/GenBank/DDBJ databases">
        <authorList>
            <consortium name="DOE Joint Genome Institute"/>
            <person name="Haridas S."/>
            <person name="Albert R."/>
            <person name="Binder M."/>
            <person name="Bloem J."/>
            <person name="Labutti K."/>
            <person name="Salamov A."/>
            <person name="Andreopoulos B."/>
            <person name="Baker S.E."/>
            <person name="Barry K."/>
            <person name="Bills G."/>
            <person name="Bluhm B.H."/>
            <person name="Cannon C."/>
            <person name="Castanera R."/>
            <person name="Culley D.E."/>
            <person name="Daum C."/>
            <person name="Ezra D."/>
            <person name="Gonzalez J.B."/>
            <person name="Henrissat B."/>
            <person name="Kuo A."/>
            <person name="Liang C."/>
            <person name="Lipzen A."/>
            <person name="Lutzoni F."/>
            <person name="Magnuson J."/>
            <person name="Mondo S."/>
            <person name="Nolan M."/>
            <person name="Ohm R."/>
            <person name="Pangilinan J."/>
            <person name="Park H.-J.H."/>
            <person name="Ramirez L."/>
            <person name="Alfaro M."/>
            <person name="Sun H."/>
            <person name="Tritt A."/>
            <person name="Yoshinaga Y."/>
            <person name="Zwiers L.-H.L."/>
            <person name="Turgeon B.G."/>
            <person name="Goodwin S.B."/>
            <person name="Spatafora J.W."/>
            <person name="Crous P.W."/>
            <person name="Grigoriev I.V."/>
        </authorList>
    </citation>
    <scope>NUCLEOTIDE SEQUENCE [LARGE SCALE GENOMIC DNA]</scope>
    <source>
        <strain evidence="3 4">CBS 611.86</strain>
    </source>
</reference>
<gene>
    <name evidence="3" type="ORF">BDV95DRAFT_561991</name>
</gene>
<feature type="region of interest" description="Disordered" evidence="1">
    <location>
        <begin position="1"/>
        <end position="24"/>
    </location>
</feature>
<accession>A0A7C8IDV5</accession>
<feature type="compositionally biased region" description="Polar residues" evidence="1">
    <location>
        <begin position="10"/>
        <end position="24"/>
    </location>
</feature>
<dbReference type="Proteomes" id="UP000481861">
    <property type="component" value="Unassembled WGS sequence"/>
</dbReference>
<keyword evidence="2" id="KW-0472">Membrane</keyword>
<protein>
    <submittedName>
        <fullName evidence="3">Uncharacterized protein</fullName>
    </submittedName>
</protein>
<evidence type="ECO:0000313" key="3">
    <source>
        <dbReference type="EMBL" id="KAF2875486.1"/>
    </source>
</evidence>
<proteinExistence type="predicted"/>
<evidence type="ECO:0000256" key="1">
    <source>
        <dbReference type="SAM" id="MobiDB-lite"/>
    </source>
</evidence>
<name>A0A7C8IDV5_9PLEO</name>